<keyword evidence="8 16" id="KW-0106">Calcium</keyword>
<feature type="binding site" evidence="15">
    <location>
        <position position="168"/>
    </location>
    <ligand>
        <name>substrate</name>
    </ligand>
</feature>
<dbReference type="PANTHER" id="PTHR31388:SF270">
    <property type="entry name" value="PEROXIDASE 22-RELATED"/>
    <property type="match status" value="1"/>
</dbReference>
<feature type="binding site" evidence="16">
    <location>
        <position position="200"/>
    </location>
    <ligand>
        <name>Ca(2+)</name>
        <dbReference type="ChEBI" id="CHEBI:29108"/>
        <label>2</label>
    </ligand>
</feature>
<keyword evidence="9" id="KW-0560">Oxidoreductase</keyword>
<dbReference type="InterPro" id="IPR019793">
    <property type="entry name" value="Peroxidases_heam-ligand_BS"/>
</dbReference>
<feature type="binding site" evidence="16">
    <location>
        <position position="75"/>
    </location>
    <ligand>
        <name>Ca(2+)</name>
        <dbReference type="ChEBI" id="CHEBI:29108"/>
        <label>1</label>
    </ligand>
</feature>
<protein>
    <recommendedName>
        <fullName evidence="4">peroxidase</fullName>
        <ecNumber evidence="4">1.11.1.7</ecNumber>
    </recommendedName>
</protein>
<evidence type="ECO:0000259" key="20">
    <source>
        <dbReference type="PROSITE" id="PS50873"/>
    </source>
</evidence>
<dbReference type="PRINTS" id="PR00461">
    <property type="entry name" value="PLPEROXIDASE"/>
</dbReference>
<feature type="binding site" evidence="16">
    <location>
        <position position="72"/>
    </location>
    <ligand>
        <name>Ca(2+)</name>
        <dbReference type="ChEBI" id="CHEBI:29108"/>
        <label>1</label>
    </ligand>
</feature>
<evidence type="ECO:0000256" key="6">
    <source>
        <dbReference type="ARBA" id="ARBA00022617"/>
    </source>
</evidence>
<dbReference type="PROSITE" id="PS50873">
    <property type="entry name" value="PEROXIDASE_4"/>
    <property type="match status" value="2"/>
</dbReference>
<accession>A0AAJ6U8T0</accession>
<dbReference type="PANTHER" id="PTHR31388">
    <property type="entry name" value="PEROXIDASE 72-RELATED"/>
    <property type="match status" value="1"/>
</dbReference>
<dbReference type="InterPro" id="IPR010255">
    <property type="entry name" value="Haem_peroxidase_sf"/>
</dbReference>
<dbReference type="Gene3D" id="1.10.420.10">
    <property type="entry name" value="Peroxidase, domain 2"/>
    <property type="match status" value="2"/>
</dbReference>
<feature type="chain" id="PRO_5042572293" description="peroxidase" evidence="19">
    <location>
        <begin position="30"/>
        <end position="715"/>
    </location>
</feature>
<feature type="binding site" evidence="16">
    <location>
        <position position="251"/>
    </location>
    <ligand>
        <name>Ca(2+)</name>
        <dbReference type="ChEBI" id="CHEBI:29108"/>
        <label>2</label>
    </ligand>
</feature>
<gene>
    <name evidence="22" type="primary">LOC105126277</name>
</gene>
<feature type="active site" description="Proton acceptor" evidence="14">
    <location>
        <position position="71"/>
    </location>
</feature>
<keyword evidence="11 18" id="KW-1015">Disulfide bond</keyword>
<dbReference type="Gene3D" id="1.10.520.10">
    <property type="match status" value="2"/>
</dbReference>
<evidence type="ECO:0000256" key="16">
    <source>
        <dbReference type="PIRSR" id="PIRSR600823-3"/>
    </source>
</evidence>
<feature type="disulfide bond" evidence="18">
    <location>
        <begin position="40"/>
        <end position="120"/>
    </location>
</feature>
<proteinExistence type="inferred from homology"/>
<evidence type="ECO:0000256" key="5">
    <source>
        <dbReference type="ARBA" id="ARBA00022559"/>
    </source>
</evidence>
<evidence type="ECO:0000256" key="3">
    <source>
        <dbReference type="ARBA" id="ARBA00006873"/>
    </source>
</evidence>
<organism evidence="21 22">
    <name type="scientific">Populus euphratica</name>
    <name type="common">Euphrates poplar</name>
    <dbReference type="NCBI Taxonomy" id="75702"/>
    <lineage>
        <taxon>Eukaryota</taxon>
        <taxon>Viridiplantae</taxon>
        <taxon>Streptophyta</taxon>
        <taxon>Embryophyta</taxon>
        <taxon>Tracheophyta</taxon>
        <taxon>Spermatophyta</taxon>
        <taxon>Magnoliopsida</taxon>
        <taxon>eudicotyledons</taxon>
        <taxon>Gunneridae</taxon>
        <taxon>Pentapetalae</taxon>
        <taxon>rosids</taxon>
        <taxon>fabids</taxon>
        <taxon>Malpighiales</taxon>
        <taxon>Salicaceae</taxon>
        <taxon>Saliceae</taxon>
        <taxon>Populus</taxon>
    </lineage>
</organism>
<evidence type="ECO:0000256" key="18">
    <source>
        <dbReference type="PIRSR" id="PIRSR600823-5"/>
    </source>
</evidence>
<evidence type="ECO:0000313" key="22">
    <source>
        <dbReference type="RefSeq" id="XP_011025398.1"/>
    </source>
</evidence>
<feature type="binding site" evidence="16">
    <location>
        <position position="79"/>
    </location>
    <ligand>
        <name>Ca(2+)</name>
        <dbReference type="ChEBI" id="CHEBI:29108"/>
        <label>1</label>
    </ligand>
</feature>
<evidence type="ECO:0000256" key="2">
    <source>
        <dbReference type="ARBA" id="ARBA00002322"/>
    </source>
</evidence>
<dbReference type="Pfam" id="PF00141">
    <property type="entry name" value="peroxidase"/>
    <property type="match status" value="2"/>
</dbReference>
<keyword evidence="12" id="KW-0325">Glycoprotein</keyword>
<reference evidence="22" key="1">
    <citation type="submission" date="2025-08" db="UniProtKB">
        <authorList>
            <consortium name="RefSeq"/>
        </authorList>
    </citation>
    <scope>IDENTIFICATION</scope>
</reference>
<evidence type="ECO:0000256" key="10">
    <source>
        <dbReference type="ARBA" id="ARBA00023004"/>
    </source>
</evidence>
<dbReference type="EC" id="1.11.1.7" evidence="4"/>
<evidence type="ECO:0000256" key="7">
    <source>
        <dbReference type="ARBA" id="ARBA00022723"/>
    </source>
</evidence>
<evidence type="ECO:0000256" key="1">
    <source>
        <dbReference type="ARBA" id="ARBA00000189"/>
    </source>
</evidence>
<feature type="domain" description="Plant heme peroxidase family profile" evidence="20">
    <location>
        <begin position="30"/>
        <end position="333"/>
    </location>
</feature>
<comment type="function">
    <text evidence="2">Removal of H(2)O(2), oxidation of toxic reductants, biosynthesis and degradation of lignin, suberization, auxin catabolism, response to environmental stresses such as wounding, pathogen attack and oxidative stress. These functions might be dependent on each isozyme/isoform in each plant tissue.</text>
</comment>
<evidence type="ECO:0000256" key="11">
    <source>
        <dbReference type="ARBA" id="ARBA00023157"/>
    </source>
</evidence>
<evidence type="ECO:0000256" key="17">
    <source>
        <dbReference type="PIRSR" id="PIRSR600823-4"/>
    </source>
</evidence>
<feature type="signal peptide" evidence="19">
    <location>
        <begin position="1"/>
        <end position="29"/>
    </location>
</feature>
<dbReference type="CDD" id="cd00693">
    <property type="entry name" value="secretory_peroxidase"/>
    <property type="match status" value="2"/>
</dbReference>
<feature type="binding site" evidence="16">
    <location>
        <position position="93"/>
    </location>
    <ligand>
        <name>Ca(2+)</name>
        <dbReference type="ChEBI" id="CHEBI:29108"/>
        <label>1</label>
    </ligand>
</feature>
<dbReference type="PROSITE" id="PS00435">
    <property type="entry name" value="PEROXIDASE_1"/>
    <property type="match status" value="2"/>
</dbReference>
<dbReference type="FunFam" id="1.10.520.10:FF:000001">
    <property type="entry name" value="Peroxidase"/>
    <property type="match status" value="1"/>
</dbReference>
<dbReference type="SUPFAM" id="SSF48113">
    <property type="entry name" value="Heme-dependent peroxidases"/>
    <property type="match status" value="2"/>
</dbReference>
<feature type="disulfide bond" evidence="18">
    <location>
        <begin position="206"/>
        <end position="238"/>
    </location>
</feature>
<dbReference type="KEGG" id="peu:105126277"/>
<comment type="cofactor">
    <cofactor evidence="16">
        <name>Ca(2+)</name>
        <dbReference type="ChEBI" id="CHEBI:29108"/>
    </cofactor>
    <text evidence="16">Binds 2 calcium ions per subunit.</text>
</comment>
<keyword evidence="6" id="KW-0349">Heme</keyword>
<comment type="catalytic activity">
    <reaction evidence="1">
        <text>2 a phenolic donor + H2O2 = 2 a phenolic radical donor + 2 H2O</text>
        <dbReference type="Rhea" id="RHEA:56136"/>
        <dbReference type="ChEBI" id="CHEBI:15377"/>
        <dbReference type="ChEBI" id="CHEBI:16240"/>
        <dbReference type="ChEBI" id="CHEBI:139520"/>
        <dbReference type="ChEBI" id="CHEBI:139521"/>
        <dbReference type="EC" id="1.11.1.7"/>
    </reaction>
</comment>
<evidence type="ECO:0000256" key="8">
    <source>
        <dbReference type="ARBA" id="ARBA00022837"/>
    </source>
</evidence>
<feature type="site" description="Transition state stabilizer" evidence="17">
    <location>
        <position position="67"/>
    </location>
</feature>
<evidence type="ECO:0000256" key="9">
    <source>
        <dbReference type="ARBA" id="ARBA00023002"/>
    </source>
</evidence>
<comment type="cofactor">
    <cofactor evidence="16">
        <name>heme b</name>
        <dbReference type="ChEBI" id="CHEBI:60344"/>
    </cofactor>
    <text evidence="16">Binds 1 heme b (iron(II)-protoporphyrin IX) group per subunit.</text>
</comment>
<dbReference type="GO" id="GO:0042744">
    <property type="term" value="P:hydrogen peroxide catabolic process"/>
    <property type="evidence" value="ECO:0007669"/>
    <property type="project" value="UniProtKB-KW"/>
</dbReference>
<keyword evidence="10 16" id="KW-0408">Iron</keyword>
<evidence type="ECO:0000256" key="15">
    <source>
        <dbReference type="PIRSR" id="PIRSR600823-2"/>
    </source>
</evidence>
<evidence type="ECO:0000256" key="19">
    <source>
        <dbReference type="SAM" id="SignalP"/>
    </source>
</evidence>
<dbReference type="InterPro" id="IPR002016">
    <property type="entry name" value="Haem_peroxidase"/>
</dbReference>
<feature type="binding site" description="axial binding residue" evidence="16">
    <location>
        <position position="199"/>
    </location>
    <ligand>
        <name>heme b</name>
        <dbReference type="ChEBI" id="CHEBI:60344"/>
    </ligand>
    <ligandPart>
        <name>Fe</name>
        <dbReference type="ChEBI" id="CHEBI:18248"/>
    </ligandPart>
</feature>
<evidence type="ECO:0000256" key="14">
    <source>
        <dbReference type="PIRSR" id="PIRSR600823-1"/>
    </source>
</evidence>
<name>A0AAJ6U8T0_POPEU</name>
<keyword evidence="5" id="KW-0575">Peroxidase</keyword>
<dbReference type="GO" id="GO:0006979">
    <property type="term" value="P:response to oxidative stress"/>
    <property type="evidence" value="ECO:0007669"/>
    <property type="project" value="InterPro"/>
</dbReference>
<feature type="domain" description="Plant heme peroxidase family profile" evidence="20">
    <location>
        <begin position="397"/>
        <end position="701"/>
    </location>
</feature>
<keyword evidence="21" id="KW-1185">Reference proteome</keyword>
<dbReference type="AlphaFoldDB" id="A0AAJ6U8T0"/>
<evidence type="ECO:0000256" key="12">
    <source>
        <dbReference type="ARBA" id="ARBA00023180"/>
    </source>
</evidence>
<sequence>MMVDKAIHPLVASLFLVIWFGGSLPYAYAQLSPTFYDETCPNVNNIIRGVLVQALYTDPRIGASLTRLHFHDCFVNGCDGSILLDNTDTIESEKEAAPNNNTVRGFDVVDDMKAAVENACPGIVSCADILAIAAEESVCLAGGPSWTVPLGRRDSLIANRSGANSALPSPFASLDVLKSKFADVGLNTSSDLVALSGAHTFGRAQCSSFNLRLYNFSGSGNPDPTLNTTYLAELQQLCPQSGNESVVTYLDSTTPDTFDGNYFSNLQTNEGLLRSDQELFSTTGADTIDIVNNFSSNQTAFFESFVVSMIRMGNISPLTGTDGEIRLNCRRVNDKSTGSNALLASSTCRIPFVKAMDKQAVNTENIICIQEKMKLSKLMVVALFYAFLVGGPLAYGQLTPTFYDETCPSVISIIRGVIAETLIFDPRIGASLIRLHFHDCFVHGCDGSILLDKTATIDTEKEAFANNNSARGFDVVDIMKERLEGVCPGTVSCADILAIAAEESVVLAGGPWWPIPLGRRDSLTANRTAANAFIPGPRDTLERLRSRFTVVGLNNNTDLVALSGAHTFGRAQCRTFIDRLYNFNNTGLPDPTLDTTSLATLQQLCPQGGNGTVLADLDPTTPDCFDNNYFSNLQANKGLLQSDQELFSTPGADDIIELVNIFSTDETAFFESFVESMIRMGNLSPLTGTEGEIRLNCRVVNANLAGKDSALVSSV</sequence>
<dbReference type="InterPro" id="IPR033905">
    <property type="entry name" value="Secretory_peroxidase"/>
</dbReference>
<feature type="binding site" evidence="16">
    <location>
        <position position="254"/>
    </location>
    <ligand>
        <name>Ca(2+)</name>
        <dbReference type="ChEBI" id="CHEBI:29108"/>
        <label>2</label>
    </ligand>
</feature>
<dbReference type="GO" id="GO:0046872">
    <property type="term" value="F:metal ion binding"/>
    <property type="evidence" value="ECO:0007669"/>
    <property type="project" value="UniProtKB-KW"/>
</dbReference>
<dbReference type="Proteomes" id="UP000694918">
    <property type="component" value="Unplaced"/>
</dbReference>
<evidence type="ECO:0000256" key="13">
    <source>
        <dbReference type="ARBA" id="ARBA00023324"/>
    </source>
</evidence>
<keyword evidence="7 16" id="KW-0479">Metal-binding</keyword>
<feature type="disulfide bond" evidence="18">
    <location>
        <begin position="126"/>
        <end position="329"/>
    </location>
</feature>
<evidence type="ECO:0000313" key="21">
    <source>
        <dbReference type="Proteomes" id="UP000694918"/>
    </source>
</evidence>
<feature type="binding site" evidence="16">
    <location>
        <position position="259"/>
    </location>
    <ligand>
        <name>Ca(2+)</name>
        <dbReference type="ChEBI" id="CHEBI:29108"/>
        <label>2</label>
    </ligand>
</feature>
<dbReference type="FunFam" id="1.10.520.10:FF:000009">
    <property type="entry name" value="Peroxidase"/>
    <property type="match status" value="1"/>
</dbReference>
<dbReference type="GO" id="GO:0020037">
    <property type="term" value="F:heme binding"/>
    <property type="evidence" value="ECO:0007669"/>
    <property type="project" value="InterPro"/>
</dbReference>
<dbReference type="RefSeq" id="XP_011025398.1">
    <property type="nucleotide sequence ID" value="XM_011027096.1"/>
</dbReference>
<comment type="similarity">
    <text evidence="3">Belongs to the peroxidase family. Ascorbate peroxidase subfamily.</text>
</comment>
<feature type="binding site" evidence="16">
    <location>
        <position position="77"/>
    </location>
    <ligand>
        <name>Ca(2+)</name>
        <dbReference type="ChEBI" id="CHEBI:29108"/>
        <label>1</label>
    </ligand>
</feature>
<feature type="binding site" evidence="16">
    <location>
        <position position="81"/>
    </location>
    <ligand>
        <name>Ca(2+)</name>
        <dbReference type="ChEBI" id="CHEBI:29108"/>
        <label>1</label>
    </ligand>
</feature>
<keyword evidence="13" id="KW-0376">Hydrogen peroxide</keyword>
<dbReference type="GeneID" id="105126277"/>
<keyword evidence="19" id="KW-0732">Signal</keyword>
<dbReference type="PROSITE" id="PS00436">
    <property type="entry name" value="PEROXIDASE_2"/>
    <property type="match status" value="1"/>
</dbReference>
<feature type="disulfide bond" evidence="18">
    <location>
        <begin position="73"/>
        <end position="78"/>
    </location>
</feature>
<evidence type="ECO:0000256" key="4">
    <source>
        <dbReference type="ARBA" id="ARBA00012313"/>
    </source>
</evidence>
<dbReference type="FunFam" id="1.10.420.10:FF:000001">
    <property type="entry name" value="Peroxidase"/>
    <property type="match status" value="2"/>
</dbReference>
<dbReference type="PRINTS" id="PR00458">
    <property type="entry name" value="PEROXIDASE"/>
</dbReference>
<dbReference type="InterPro" id="IPR000823">
    <property type="entry name" value="Peroxidase_pln"/>
</dbReference>
<dbReference type="GO" id="GO:0140825">
    <property type="term" value="F:lactoperoxidase activity"/>
    <property type="evidence" value="ECO:0007669"/>
    <property type="project" value="UniProtKB-EC"/>
</dbReference>
<dbReference type="InterPro" id="IPR019794">
    <property type="entry name" value="Peroxidases_AS"/>
</dbReference>